<dbReference type="PROSITE" id="PS51257">
    <property type="entry name" value="PROKAR_LIPOPROTEIN"/>
    <property type="match status" value="1"/>
</dbReference>
<organism evidence="2 3">
    <name type="scientific">Chitinophaga tropicalis</name>
    <dbReference type="NCBI Taxonomy" id="2683588"/>
    <lineage>
        <taxon>Bacteria</taxon>
        <taxon>Pseudomonadati</taxon>
        <taxon>Bacteroidota</taxon>
        <taxon>Chitinophagia</taxon>
        <taxon>Chitinophagales</taxon>
        <taxon>Chitinophagaceae</taxon>
        <taxon>Chitinophaga</taxon>
    </lineage>
</organism>
<dbReference type="InterPro" id="IPR025510">
    <property type="entry name" value="DUF4397"/>
</dbReference>
<dbReference type="RefSeq" id="WP_157308340.1">
    <property type="nucleotide sequence ID" value="NZ_WRXN01000011.1"/>
</dbReference>
<accession>A0A7K1U9D7</accession>
<dbReference type="Proteomes" id="UP000461730">
    <property type="component" value="Unassembled WGS sequence"/>
</dbReference>
<gene>
    <name evidence="2" type="ORF">GO493_21690</name>
</gene>
<keyword evidence="3" id="KW-1185">Reference proteome</keyword>
<dbReference type="AlphaFoldDB" id="A0A7K1U9D7"/>
<reference evidence="2 3" key="1">
    <citation type="submission" date="2019-12" db="EMBL/GenBank/DDBJ databases">
        <title>Chitinophaga sp. strain ysch24 (GDMCC 1.1355), whole genome shotgun sequence.</title>
        <authorList>
            <person name="Zhang X."/>
        </authorList>
    </citation>
    <scope>NUCLEOTIDE SEQUENCE [LARGE SCALE GENOMIC DNA]</scope>
    <source>
        <strain evidence="3">ysch24</strain>
    </source>
</reference>
<name>A0A7K1U9D7_9BACT</name>
<feature type="domain" description="DUF4397" evidence="1">
    <location>
        <begin position="151"/>
        <end position="231"/>
    </location>
</feature>
<feature type="domain" description="DUF4397" evidence="1">
    <location>
        <begin position="32"/>
        <end position="139"/>
    </location>
</feature>
<evidence type="ECO:0000259" key="1">
    <source>
        <dbReference type="Pfam" id="PF14344"/>
    </source>
</evidence>
<protein>
    <submittedName>
        <fullName evidence="2">DUF4397 domain-containing protein</fullName>
    </submittedName>
</protein>
<dbReference type="Pfam" id="PF14344">
    <property type="entry name" value="DUF4397"/>
    <property type="match status" value="2"/>
</dbReference>
<sequence length="238" mass="26344">MKQRIILALAVIITGVISCSKDSDSSIPETASYINFFSAVPGVSYDVEVDTSSIGTGIGYGEATGYHSFEAKRYTLYIYAAGDHTTLIGGGQVSLRNDHYYSVYLSKNHNNVLQLLLVEDKLQKATAGYGRIKVVDLSDSYYSSGTQQLLMDYYIDSTRRFQNMNYLAATPFVEVPAGTREQNIRWAGSSIKIVSDSNFLYNNSAQLTVEDQKSYSIIAYGNAFVADSFKLATFIHEK</sequence>
<comment type="caution">
    <text evidence="2">The sequence shown here is derived from an EMBL/GenBank/DDBJ whole genome shotgun (WGS) entry which is preliminary data.</text>
</comment>
<proteinExistence type="predicted"/>
<dbReference type="EMBL" id="WRXN01000011">
    <property type="protein sequence ID" value="MVT10900.1"/>
    <property type="molecule type" value="Genomic_DNA"/>
</dbReference>
<evidence type="ECO:0000313" key="2">
    <source>
        <dbReference type="EMBL" id="MVT10900.1"/>
    </source>
</evidence>
<evidence type="ECO:0000313" key="3">
    <source>
        <dbReference type="Proteomes" id="UP000461730"/>
    </source>
</evidence>